<dbReference type="NCBIfam" id="TIGR01245">
    <property type="entry name" value="trpD"/>
    <property type="match status" value="1"/>
</dbReference>
<evidence type="ECO:0000256" key="3">
    <source>
        <dbReference type="ARBA" id="ARBA00022605"/>
    </source>
</evidence>
<keyword evidence="5 11" id="KW-0808">Transferase</keyword>
<keyword evidence="7" id="KW-0057">Aromatic amino acid biosynthesis</keyword>
<comment type="caution">
    <text evidence="11">The sequence shown here is derived from an EMBL/GenBank/DDBJ whole genome shotgun (WGS) entry which is preliminary data.</text>
</comment>
<dbReference type="Proteomes" id="UP000288805">
    <property type="component" value="Unassembled WGS sequence"/>
</dbReference>
<dbReference type="PANTHER" id="PTHR43285">
    <property type="entry name" value="ANTHRANILATE PHOSPHORIBOSYLTRANSFERASE"/>
    <property type="match status" value="1"/>
</dbReference>
<evidence type="ECO:0000259" key="9">
    <source>
        <dbReference type="Pfam" id="PF00591"/>
    </source>
</evidence>
<dbReference type="Pfam" id="PF02885">
    <property type="entry name" value="Glycos_trans_3N"/>
    <property type="match status" value="1"/>
</dbReference>
<dbReference type="SUPFAM" id="SSF47648">
    <property type="entry name" value="Nucleoside phosphorylase/phosphoribosyltransferase N-terminal domain"/>
    <property type="match status" value="1"/>
</dbReference>
<feature type="domain" description="Glycosyl transferase family 3 N-terminal" evidence="10">
    <location>
        <begin position="66"/>
        <end position="124"/>
    </location>
</feature>
<dbReference type="EMBL" id="QGNW01001302">
    <property type="protein sequence ID" value="RVW46668.1"/>
    <property type="molecule type" value="Genomic_DNA"/>
</dbReference>
<evidence type="ECO:0000256" key="5">
    <source>
        <dbReference type="ARBA" id="ARBA00022679"/>
    </source>
</evidence>
<evidence type="ECO:0000259" key="10">
    <source>
        <dbReference type="Pfam" id="PF02885"/>
    </source>
</evidence>
<name>A0A438EG64_VITVI</name>
<proteinExistence type="inferred from homology"/>
<evidence type="ECO:0000313" key="12">
    <source>
        <dbReference type="Proteomes" id="UP000288805"/>
    </source>
</evidence>
<dbReference type="AlphaFoldDB" id="A0A438EG64"/>
<dbReference type="InterPro" id="IPR000312">
    <property type="entry name" value="Glycosyl_Trfase_fam3"/>
</dbReference>
<dbReference type="FunFam" id="3.40.1030.10:FF:000002">
    <property type="entry name" value="Anthranilate phosphoribosyltransferase"/>
    <property type="match status" value="1"/>
</dbReference>
<evidence type="ECO:0000256" key="2">
    <source>
        <dbReference type="ARBA" id="ARBA00011948"/>
    </source>
</evidence>
<gene>
    <name evidence="11" type="primary">PAT1_6</name>
    <name evidence="11" type="ORF">CK203_067331</name>
</gene>
<dbReference type="SUPFAM" id="SSF52418">
    <property type="entry name" value="Nucleoside phosphorylase/phosphoribosyltransferase catalytic domain"/>
    <property type="match status" value="1"/>
</dbReference>
<keyword evidence="6" id="KW-0822">Tryptophan biosynthesis</keyword>
<keyword evidence="3" id="KW-0028">Amino-acid biosynthesis</keyword>
<dbReference type="Gene3D" id="3.40.1030.10">
    <property type="entry name" value="Nucleoside phosphorylase/phosphoribosyltransferase catalytic domain"/>
    <property type="match status" value="1"/>
</dbReference>
<evidence type="ECO:0000256" key="7">
    <source>
        <dbReference type="ARBA" id="ARBA00023141"/>
    </source>
</evidence>
<reference evidence="11 12" key="1">
    <citation type="journal article" date="2018" name="PLoS Genet.">
        <title>Population sequencing reveals clonal diversity and ancestral inbreeding in the grapevine cultivar Chardonnay.</title>
        <authorList>
            <person name="Roach M.J."/>
            <person name="Johnson D.L."/>
            <person name="Bohlmann J."/>
            <person name="van Vuuren H.J."/>
            <person name="Jones S.J."/>
            <person name="Pretorius I.S."/>
            <person name="Schmidt S.A."/>
            <person name="Borneman A.R."/>
        </authorList>
    </citation>
    <scope>NUCLEOTIDE SEQUENCE [LARGE SCALE GENOMIC DNA]</scope>
    <source>
        <strain evidence="12">cv. Chardonnay</strain>
        <tissue evidence="11">Leaf</tissue>
    </source>
</reference>
<dbReference type="Pfam" id="PF00591">
    <property type="entry name" value="Glycos_transf_3"/>
    <property type="match status" value="1"/>
</dbReference>
<comment type="pathway">
    <text evidence="1">Amino-acid biosynthesis; L-tryptophan biosynthesis; L-tryptophan from chorismate: step 2/5.</text>
</comment>
<dbReference type="Gene3D" id="1.20.970.10">
    <property type="entry name" value="Transferase, Pyrimidine Nucleoside Phosphorylase, Chain C"/>
    <property type="match status" value="1"/>
</dbReference>
<dbReference type="InterPro" id="IPR035902">
    <property type="entry name" value="Nuc_phospho_transferase"/>
</dbReference>
<feature type="domain" description="Glycosyl transferase family 3" evidence="9">
    <location>
        <begin position="134"/>
        <end position="402"/>
    </location>
</feature>
<dbReference type="HAMAP" id="MF_00211">
    <property type="entry name" value="TrpD"/>
    <property type="match status" value="1"/>
</dbReference>
<evidence type="ECO:0000313" key="11">
    <source>
        <dbReference type="EMBL" id="RVW46668.1"/>
    </source>
</evidence>
<sequence>MAVFAYTASISRPSPFLNNSLYFPPIQIPFFASLAPLPNRRNSKSIHTVLPSSRAPLDLPITSSRQLLECLLNREDFSEEEAEESLNFLLNDGSEALISAFLVLLRAKGETFEEVVGLARAMIKCCSKVEGVYDAVDIVGTGGDGANTVNISTGAAILAAACGAKVAKQGNRSSSSACGSADVLEALGVIIDLDPEGVKKCVEEVGIGFMMSPKYHGAMKIFAPVRKKLGVKTVFNILGPMLNPARVPFAVVGVYEDSMVTKMGKALQRYGMKRALVVHSEGLDEMSPLGPGVVLDVTPGKVEKFSFDPVNFGIPRCTLEDLRGGDPEYNAKVLRRVLSDIEYGINLLKLAVPIEYLFSFASAFERLKVLNAAAALLVSGHVSTLGDGVAVARTTHLSGKALRTLQCWTEISSKVKESTVMADFDLKMDSRILNDGTNNHKE</sequence>
<dbReference type="PANTHER" id="PTHR43285:SF1">
    <property type="entry name" value="ANTHRANILATE PHOSPHORIBOSYLTRANSFERASE, CHLOROPLASTIC-LIKE ISOFORM X1"/>
    <property type="match status" value="1"/>
</dbReference>
<dbReference type="InterPro" id="IPR017459">
    <property type="entry name" value="Glycosyl_Trfase_fam3_N_dom"/>
</dbReference>
<evidence type="ECO:0000256" key="4">
    <source>
        <dbReference type="ARBA" id="ARBA00022676"/>
    </source>
</evidence>
<evidence type="ECO:0000256" key="1">
    <source>
        <dbReference type="ARBA" id="ARBA00004907"/>
    </source>
</evidence>
<dbReference type="GO" id="GO:0004048">
    <property type="term" value="F:anthranilate phosphoribosyltransferase activity"/>
    <property type="evidence" value="ECO:0007669"/>
    <property type="project" value="UniProtKB-EC"/>
</dbReference>
<dbReference type="GO" id="GO:0000162">
    <property type="term" value="P:L-tryptophan biosynthetic process"/>
    <property type="evidence" value="ECO:0007669"/>
    <property type="project" value="UniProtKB-KW"/>
</dbReference>
<dbReference type="EC" id="2.4.2.18" evidence="2"/>
<protein>
    <recommendedName>
        <fullName evidence="2">anthranilate phosphoribosyltransferase</fullName>
        <ecNumber evidence="2">2.4.2.18</ecNumber>
    </recommendedName>
</protein>
<keyword evidence="4 11" id="KW-0328">Glycosyltransferase</keyword>
<dbReference type="FunFam" id="1.20.970.10:FF:000009">
    <property type="entry name" value="Anthranilate phosphoribosyltransferase, chloroplastic"/>
    <property type="match status" value="1"/>
</dbReference>
<dbReference type="InterPro" id="IPR005940">
    <property type="entry name" value="Anthranilate_Pribosyl_Tfrase"/>
</dbReference>
<dbReference type="InterPro" id="IPR036320">
    <property type="entry name" value="Glycosyl_Trfase_fam3_N_dom_sf"/>
</dbReference>
<evidence type="ECO:0000256" key="6">
    <source>
        <dbReference type="ARBA" id="ARBA00022822"/>
    </source>
</evidence>
<evidence type="ECO:0000256" key="8">
    <source>
        <dbReference type="ARBA" id="ARBA00061500"/>
    </source>
</evidence>
<comment type="similarity">
    <text evidence="8">Belongs to the anthranilate phosphoribosyltransferase family.</text>
</comment>
<accession>A0A438EG64</accession>
<organism evidence="11 12">
    <name type="scientific">Vitis vinifera</name>
    <name type="common">Grape</name>
    <dbReference type="NCBI Taxonomy" id="29760"/>
    <lineage>
        <taxon>Eukaryota</taxon>
        <taxon>Viridiplantae</taxon>
        <taxon>Streptophyta</taxon>
        <taxon>Embryophyta</taxon>
        <taxon>Tracheophyta</taxon>
        <taxon>Spermatophyta</taxon>
        <taxon>Magnoliopsida</taxon>
        <taxon>eudicotyledons</taxon>
        <taxon>Gunneridae</taxon>
        <taxon>Pentapetalae</taxon>
        <taxon>rosids</taxon>
        <taxon>Vitales</taxon>
        <taxon>Vitaceae</taxon>
        <taxon>Viteae</taxon>
        <taxon>Vitis</taxon>
    </lineage>
</organism>